<organism evidence="3 4">
    <name type="scientific">Klebsiella indica</name>
    <dbReference type="NCBI Taxonomy" id="2582917"/>
    <lineage>
        <taxon>Bacteria</taxon>
        <taxon>Pseudomonadati</taxon>
        <taxon>Pseudomonadota</taxon>
        <taxon>Gammaproteobacteria</taxon>
        <taxon>Enterobacterales</taxon>
        <taxon>Enterobacteriaceae</taxon>
        <taxon>Klebsiella/Raoultella group</taxon>
        <taxon>Klebsiella</taxon>
    </lineage>
</organism>
<dbReference type="PANTHER" id="PTHR35848:SF6">
    <property type="entry name" value="CUPIN TYPE-2 DOMAIN-CONTAINING PROTEIN"/>
    <property type="match status" value="1"/>
</dbReference>
<dbReference type="SMART" id="SM00835">
    <property type="entry name" value="Cupin_1"/>
    <property type="match status" value="1"/>
</dbReference>
<dbReference type="InterPro" id="IPR013096">
    <property type="entry name" value="Cupin_2"/>
</dbReference>
<dbReference type="GO" id="GO:0046872">
    <property type="term" value="F:metal ion binding"/>
    <property type="evidence" value="ECO:0007669"/>
    <property type="project" value="UniProtKB-KW"/>
</dbReference>
<evidence type="ECO:0000313" key="3">
    <source>
        <dbReference type="EMBL" id="TLV04893.1"/>
    </source>
</evidence>
<evidence type="ECO:0000259" key="2">
    <source>
        <dbReference type="SMART" id="SM00835"/>
    </source>
</evidence>
<keyword evidence="4" id="KW-1185">Reference proteome</keyword>
<dbReference type="Pfam" id="PF07883">
    <property type="entry name" value="Cupin_2"/>
    <property type="match status" value="1"/>
</dbReference>
<gene>
    <name evidence="3" type="ORF">FE839_23690</name>
</gene>
<dbReference type="Gene3D" id="2.60.120.10">
    <property type="entry name" value="Jelly Rolls"/>
    <property type="match status" value="1"/>
</dbReference>
<accession>A0A5R9L8T4</accession>
<dbReference type="InterPro" id="IPR006045">
    <property type="entry name" value="Cupin_1"/>
</dbReference>
<proteinExistence type="predicted"/>
<feature type="domain" description="Cupin type-1" evidence="2">
    <location>
        <begin position="26"/>
        <end position="131"/>
    </location>
</feature>
<dbReference type="SUPFAM" id="SSF51182">
    <property type="entry name" value="RmlC-like cupins"/>
    <property type="match status" value="1"/>
</dbReference>
<protein>
    <submittedName>
        <fullName evidence="3">Cupin domain-containing protein</fullName>
    </submittedName>
</protein>
<dbReference type="InterPro" id="IPR051610">
    <property type="entry name" value="GPI/OXD"/>
</dbReference>
<name>A0A5R9L8T4_9ENTR</name>
<dbReference type="EMBL" id="VCHQ01000041">
    <property type="protein sequence ID" value="TLV04893.1"/>
    <property type="molecule type" value="Genomic_DNA"/>
</dbReference>
<dbReference type="PANTHER" id="PTHR35848">
    <property type="entry name" value="OXALATE-BINDING PROTEIN"/>
    <property type="match status" value="1"/>
</dbReference>
<dbReference type="RefSeq" id="WP_138363179.1">
    <property type="nucleotide sequence ID" value="NZ_VCHQ01000041.1"/>
</dbReference>
<comment type="caution">
    <text evidence="3">The sequence shown here is derived from an EMBL/GenBank/DDBJ whole genome shotgun (WGS) entry which is preliminary data.</text>
</comment>
<evidence type="ECO:0000256" key="1">
    <source>
        <dbReference type="ARBA" id="ARBA00022723"/>
    </source>
</evidence>
<reference evidence="3 4" key="1">
    <citation type="submission" date="2019-05" db="EMBL/GenBank/DDBJ databases">
        <title>Genome sequence of Klebsiella sp strain TOUT106.</title>
        <authorList>
            <person name="Rahi P."/>
            <person name="Chaudhari D."/>
        </authorList>
    </citation>
    <scope>NUCLEOTIDE SEQUENCE [LARGE SCALE GENOMIC DNA]</scope>
    <source>
        <strain evidence="3 4">TOUT106</strain>
    </source>
</reference>
<dbReference type="Proteomes" id="UP000307430">
    <property type="component" value="Unassembled WGS sequence"/>
</dbReference>
<dbReference type="InterPro" id="IPR011051">
    <property type="entry name" value="RmlC_Cupin_sf"/>
</dbReference>
<sequence length="138" mass="15181">MEKIDPRTLETHSFDWGIIKWLVAPHQTPGATFTVGEVVLLPGEAHARHNHPESEEVLYILSGEGQQMVDDNTPFTISAGDSLHIPAGIYHATVNTGWAPLRFIAIYNPGGPEQVLTGLPDFAAISPEEVVHLVRRNR</sequence>
<dbReference type="AlphaFoldDB" id="A0A5R9L8T4"/>
<dbReference type="InterPro" id="IPR014710">
    <property type="entry name" value="RmlC-like_jellyroll"/>
</dbReference>
<keyword evidence="1" id="KW-0479">Metal-binding</keyword>
<evidence type="ECO:0000313" key="4">
    <source>
        <dbReference type="Proteomes" id="UP000307430"/>
    </source>
</evidence>